<evidence type="ECO:0000313" key="1">
    <source>
        <dbReference type="EMBL" id="RPE26594.1"/>
    </source>
</evidence>
<name>A0A3N4RR93_9ACTN</name>
<evidence type="ECO:0000313" key="2">
    <source>
        <dbReference type="Proteomes" id="UP000266906"/>
    </source>
</evidence>
<sequence length="60" mass="6814">MADTTRPVPAGECRQCWTHAYDRSIHAAQDRSTDCGPCVDHMKNGCPPEQIVPGRRRTWF</sequence>
<evidence type="ECO:0008006" key="3">
    <source>
        <dbReference type="Google" id="ProtNLM"/>
    </source>
</evidence>
<protein>
    <recommendedName>
        <fullName evidence="3">PRL2-8</fullName>
    </recommendedName>
</protein>
<gene>
    <name evidence="1" type="ORF">EDD38_7655</name>
</gene>
<organism evidence="1 2">
    <name type="scientific">Kitasatospora cineracea</name>
    <dbReference type="NCBI Taxonomy" id="88074"/>
    <lineage>
        <taxon>Bacteria</taxon>
        <taxon>Bacillati</taxon>
        <taxon>Actinomycetota</taxon>
        <taxon>Actinomycetes</taxon>
        <taxon>Kitasatosporales</taxon>
        <taxon>Streptomycetaceae</taxon>
        <taxon>Kitasatospora</taxon>
    </lineage>
</organism>
<proteinExistence type="predicted"/>
<reference evidence="1 2" key="1">
    <citation type="submission" date="2018-11" db="EMBL/GenBank/DDBJ databases">
        <title>Sequencing the genomes of 1000 actinobacteria strains.</title>
        <authorList>
            <person name="Klenk H.-P."/>
        </authorList>
    </citation>
    <scope>NUCLEOTIDE SEQUENCE [LARGE SCALE GENOMIC DNA]</scope>
    <source>
        <strain evidence="1 2">DSM 44781</strain>
    </source>
</reference>
<dbReference type="AlphaFoldDB" id="A0A3N4RR93"/>
<accession>A0A3N4RR93</accession>
<comment type="caution">
    <text evidence="1">The sequence shown here is derived from an EMBL/GenBank/DDBJ whole genome shotgun (WGS) entry which is preliminary data.</text>
</comment>
<dbReference type="EMBL" id="RKQG01000006">
    <property type="protein sequence ID" value="RPE26594.1"/>
    <property type="molecule type" value="Genomic_DNA"/>
</dbReference>
<dbReference type="Proteomes" id="UP000266906">
    <property type="component" value="Unassembled WGS sequence"/>
</dbReference>
<keyword evidence="2" id="KW-1185">Reference proteome</keyword>
<dbReference type="RefSeq" id="WP_123821768.1">
    <property type="nucleotide sequence ID" value="NZ_RKQG01000006.1"/>
</dbReference>